<dbReference type="GO" id="GO:0000160">
    <property type="term" value="P:phosphorelay signal transduction system"/>
    <property type="evidence" value="ECO:0007669"/>
    <property type="project" value="InterPro"/>
</dbReference>
<dbReference type="STRING" id="331657.A0A4U0XG71"/>
<proteinExistence type="predicted"/>
<dbReference type="CDD" id="cd17546">
    <property type="entry name" value="REC_hyHK_CKI1_RcsC-like"/>
    <property type="match status" value="1"/>
</dbReference>
<name>A0A4U0XG71_9PEZI</name>
<feature type="region of interest" description="Disordered" evidence="3">
    <location>
        <begin position="1239"/>
        <end position="1262"/>
    </location>
</feature>
<protein>
    <recommendedName>
        <fullName evidence="8">Histidine kinase</fullName>
    </recommendedName>
</protein>
<evidence type="ECO:0000313" key="6">
    <source>
        <dbReference type="EMBL" id="TKA74976.1"/>
    </source>
</evidence>
<dbReference type="InterPro" id="IPR001789">
    <property type="entry name" value="Sig_transdc_resp-reg_receiver"/>
</dbReference>
<keyword evidence="7" id="KW-1185">Reference proteome</keyword>
<dbReference type="InterPro" id="IPR011006">
    <property type="entry name" value="CheY-like_superfamily"/>
</dbReference>
<feature type="region of interest" description="Disordered" evidence="3">
    <location>
        <begin position="1031"/>
        <end position="1054"/>
    </location>
</feature>
<dbReference type="InterPro" id="IPR050956">
    <property type="entry name" value="2C_system_His_kinase"/>
</dbReference>
<evidence type="ECO:0000313" key="7">
    <source>
        <dbReference type="Proteomes" id="UP000308768"/>
    </source>
</evidence>
<dbReference type="AlphaFoldDB" id="A0A4U0XG71"/>
<evidence type="ECO:0000256" key="1">
    <source>
        <dbReference type="ARBA" id="ARBA00022553"/>
    </source>
</evidence>
<dbReference type="Gene3D" id="3.30.565.10">
    <property type="entry name" value="Histidine kinase-like ATPase, C-terminal domain"/>
    <property type="match status" value="1"/>
</dbReference>
<dbReference type="InterPro" id="IPR003594">
    <property type="entry name" value="HATPase_dom"/>
</dbReference>
<feature type="modified residue" description="4-aspartylphosphate" evidence="2">
    <location>
        <position position="1155"/>
    </location>
</feature>
<feature type="domain" description="Histidine kinase" evidence="4">
    <location>
        <begin position="637"/>
        <end position="779"/>
    </location>
</feature>
<dbReference type="InterPro" id="IPR036890">
    <property type="entry name" value="HATPase_C_sf"/>
</dbReference>
<dbReference type="SMART" id="SM00448">
    <property type="entry name" value="REC"/>
    <property type="match status" value="1"/>
</dbReference>
<dbReference type="PROSITE" id="PS50109">
    <property type="entry name" value="HIS_KIN"/>
    <property type="match status" value="1"/>
</dbReference>
<gene>
    <name evidence="6" type="ORF">B0A49_02551</name>
</gene>
<reference evidence="6 7" key="1">
    <citation type="submission" date="2017-03" db="EMBL/GenBank/DDBJ databases">
        <title>Genomes of endolithic fungi from Antarctica.</title>
        <authorList>
            <person name="Coleine C."/>
            <person name="Masonjones S."/>
            <person name="Stajich J.E."/>
        </authorList>
    </citation>
    <scope>NUCLEOTIDE SEQUENCE [LARGE SCALE GENOMIC DNA]</scope>
    <source>
        <strain evidence="6 7">CCFEE 5187</strain>
    </source>
</reference>
<sequence>MASRSTNAAKSRSEAATDRARQRELYKFFRPPSNTVGTSRAGVQDSVLTAHAQLVAWRMDVQRGMISLIDRDIQYFVAESTKTLDLLDSTKHENPVDAIWAGCINVPKAGRLCEHTINATPPSDGGPVYFEVLDLSLDDRFITLPFISGEPHFRFYCGVPLRTKKGINIGSLFALDDKVRPPTSKATLAFLTTMAANVMTHLETMVEREERNHALNMNMCLAAFVDPEHQIHRQIPVNDNPTEPEPRTERSTTTSVTRKNRRPSVRRSSYGHRRNASSKSGACQASPGVETTSKGPRSFSQDGSEDDASPRMKDGDYLNTFARAADLLRESLALEDGGGVVFMDTAAAVRKEAGDILDLWEQSSDEEEERVDMFQRRSSLANVALRSGARDSTPLEWKSGQRRAPRSLAEVLGSSVSLKRDAPSNGTTEAHPEGFQPLIPADLSKLVGRHPRGKLYTFDVDGALAEGSSGSEETMYNVSGTEPDRKHKKTTPSEREVKILLRHFPGAHQIMFLPLFDVNSQRWTLLDTINMVLDYSKINSFEKNWRTAGKQKRQQITTQDMSQPALNIYGHVDLAAITEEVVEGVATGQMFKDLANVEIADLGPSARGRTAERGTVGDRTTLFVNGTLVAKQQRRADVEVILDIEPRSWTFVTQPGAFRRVVMNLFGNALKYTSKGLIKVKLEAHKTAPNKSTTRKSDSQEGTPTFVTLKVIDSGKGISPEYLKTKLFTPFAQEDTLAPGTGLGLSLVRTIVDMLGGEISIRSALDQGTKVTVTLPMIQGSPLSSTPSSAGSTVDRMNKDDSVTVMQRKAVGHSVALFWQNHAEDSSAQHDSAHAVRKTLEGYAAGWFGLPVMTDWTPSSTADIIFVDEIDLSALLAVAPNVTATHGGPMIVAMCTNASRHASVTTYASCGTIEFVSKPFGPYKLANALRLCLDRHEGQQGTPRPGSLPVIVEPSAEVTPTVDDLTNTVEQVTLVGANSMNRDISVLRQGTTLAKEESANAQMAMDSGHSTGTGSSIEEGDQFPFLSAQIRNDGTVSPNDDIPRPPLESRKTISPTSHEMQLHEHRHTVVPSPMSQSGVLTATDQHLPAVPPQTPQRPPRLLLVDDNKVNLRLLQTFMRKRKYTNVHSAENGLQAVESFTALADKDTPLDIIFMDISMPILNGFEATRRIRQIEEERRKGLTPMQTATPALIIALTGLASGRDQSEAFTSGVDLYMTKPVSFKEVGRLLDNWQANGGAGSADNVPHGALTGDMVSTPGDAPK</sequence>
<dbReference type="SMART" id="SM00387">
    <property type="entry name" value="HATPase_c"/>
    <property type="match status" value="1"/>
</dbReference>
<feature type="domain" description="Response regulatory" evidence="5">
    <location>
        <begin position="1100"/>
        <end position="1233"/>
    </location>
</feature>
<dbReference type="Pfam" id="PF02518">
    <property type="entry name" value="HATPase_c"/>
    <property type="match status" value="1"/>
</dbReference>
<dbReference type="Gene3D" id="3.30.450.40">
    <property type="match status" value="1"/>
</dbReference>
<evidence type="ECO:0008006" key="8">
    <source>
        <dbReference type="Google" id="ProtNLM"/>
    </source>
</evidence>
<feature type="compositionally biased region" description="Basic and acidic residues" evidence="3">
    <location>
        <begin position="1041"/>
        <end position="1051"/>
    </location>
</feature>
<comment type="caution">
    <text evidence="6">The sequence shown here is derived from an EMBL/GenBank/DDBJ whole genome shotgun (WGS) entry which is preliminary data.</text>
</comment>
<feature type="region of interest" description="Disordered" evidence="3">
    <location>
        <begin position="469"/>
        <end position="492"/>
    </location>
</feature>
<dbReference type="SUPFAM" id="SSF55781">
    <property type="entry name" value="GAF domain-like"/>
    <property type="match status" value="1"/>
</dbReference>
<dbReference type="SUPFAM" id="SSF52172">
    <property type="entry name" value="CheY-like"/>
    <property type="match status" value="1"/>
</dbReference>
<evidence type="ECO:0000256" key="3">
    <source>
        <dbReference type="SAM" id="MobiDB-lite"/>
    </source>
</evidence>
<dbReference type="Pfam" id="PF00072">
    <property type="entry name" value="Response_reg"/>
    <property type="match status" value="1"/>
</dbReference>
<keyword evidence="1 2" id="KW-0597">Phosphoprotein</keyword>
<dbReference type="InterPro" id="IPR004358">
    <property type="entry name" value="Sig_transdc_His_kin-like_C"/>
</dbReference>
<dbReference type="EMBL" id="NAJN01000322">
    <property type="protein sequence ID" value="TKA74976.1"/>
    <property type="molecule type" value="Genomic_DNA"/>
</dbReference>
<dbReference type="Gene3D" id="3.40.50.2300">
    <property type="match status" value="1"/>
</dbReference>
<dbReference type="PROSITE" id="PS50110">
    <property type="entry name" value="RESPONSE_REGULATORY"/>
    <property type="match status" value="1"/>
</dbReference>
<feature type="region of interest" description="Disordered" evidence="3">
    <location>
        <begin position="235"/>
        <end position="314"/>
    </location>
</feature>
<dbReference type="PANTHER" id="PTHR43719:SF72">
    <property type="entry name" value="HISTIDINE KINASE_RESPONSE REGULATOR, PUTATIVE (AFU_ORTHOLOGUE AFUA_8G06140)-RELATED"/>
    <property type="match status" value="1"/>
</dbReference>
<dbReference type="PANTHER" id="PTHR43719">
    <property type="entry name" value="TWO-COMPONENT HISTIDINE KINASE"/>
    <property type="match status" value="1"/>
</dbReference>
<dbReference type="PRINTS" id="PR00344">
    <property type="entry name" value="BCTRLSENSOR"/>
</dbReference>
<feature type="compositionally biased region" description="Basic residues" evidence="3">
    <location>
        <begin position="258"/>
        <end position="276"/>
    </location>
</feature>
<organism evidence="6 7">
    <name type="scientific">Cryomyces minteri</name>
    <dbReference type="NCBI Taxonomy" id="331657"/>
    <lineage>
        <taxon>Eukaryota</taxon>
        <taxon>Fungi</taxon>
        <taxon>Dikarya</taxon>
        <taxon>Ascomycota</taxon>
        <taxon>Pezizomycotina</taxon>
        <taxon>Dothideomycetes</taxon>
        <taxon>Dothideomycetes incertae sedis</taxon>
        <taxon>Cryomyces</taxon>
    </lineage>
</organism>
<feature type="compositionally biased region" description="Polar residues" evidence="3">
    <location>
        <begin position="469"/>
        <end position="480"/>
    </location>
</feature>
<dbReference type="GO" id="GO:0016772">
    <property type="term" value="F:transferase activity, transferring phosphorus-containing groups"/>
    <property type="evidence" value="ECO:0007669"/>
    <property type="project" value="InterPro"/>
</dbReference>
<dbReference type="InterPro" id="IPR029016">
    <property type="entry name" value="GAF-like_dom_sf"/>
</dbReference>
<evidence type="ECO:0000259" key="4">
    <source>
        <dbReference type="PROSITE" id="PS50109"/>
    </source>
</evidence>
<dbReference type="Proteomes" id="UP000308768">
    <property type="component" value="Unassembled WGS sequence"/>
</dbReference>
<evidence type="ECO:0000256" key="2">
    <source>
        <dbReference type="PROSITE-ProRule" id="PRU00169"/>
    </source>
</evidence>
<dbReference type="OrthoDB" id="303614at2759"/>
<feature type="compositionally biased region" description="Polar residues" evidence="3">
    <location>
        <begin position="277"/>
        <end position="302"/>
    </location>
</feature>
<dbReference type="InterPro" id="IPR005467">
    <property type="entry name" value="His_kinase_dom"/>
</dbReference>
<accession>A0A4U0XG71</accession>
<dbReference type="SUPFAM" id="SSF55874">
    <property type="entry name" value="ATPase domain of HSP90 chaperone/DNA topoisomerase II/histidine kinase"/>
    <property type="match status" value="1"/>
</dbReference>
<evidence type="ECO:0000259" key="5">
    <source>
        <dbReference type="PROSITE" id="PS50110"/>
    </source>
</evidence>